<dbReference type="SUPFAM" id="SSF50685">
    <property type="entry name" value="Barwin-like endoglucanases"/>
    <property type="match status" value="1"/>
</dbReference>
<reference evidence="6 7" key="1">
    <citation type="submission" date="2016-10" db="EMBL/GenBank/DDBJ databases">
        <authorList>
            <person name="de Groot N.N."/>
        </authorList>
    </citation>
    <scope>NUCLEOTIDE SEQUENCE [LARGE SCALE GENOMIC DNA]</scope>
    <source>
        <strain evidence="6 7">CGMCC 1.3801</strain>
    </source>
</reference>
<dbReference type="EC" id="4.2.2.-" evidence="3"/>
<dbReference type="PANTHER" id="PTHR34183">
    <property type="entry name" value="ENDOLYTIC PEPTIDOGLYCAN TRANSGLYCOSYLASE RLPA"/>
    <property type="match status" value="1"/>
</dbReference>
<accession>A0A1G4W6Z8</accession>
<dbReference type="Gene3D" id="2.40.40.10">
    <property type="entry name" value="RlpA-like domain"/>
    <property type="match status" value="1"/>
</dbReference>
<dbReference type="STRING" id="329186.SAMN02927925_02564"/>
<dbReference type="InterPro" id="IPR009009">
    <property type="entry name" value="RlpA-like_DPBB"/>
</dbReference>
<keyword evidence="1 3" id="KW-0456">Lyase</keyword>
<evidence type="ECO:0000313" key="6">
    <source>
        <dbReference type="EMBL" id="SCX17728.1"/>
    </source>
</evidence>
<sequence>MKKIIAPIVLLFIFVFFASSFTSDKIILSNKTKKTFQDTLAVDSALLNLKYRPYKKAVHASYYHDRFNGRKTASGKRFDNSKLTAAHKKLPFGTKLRVTNPLNSKSVIVTITDRGPFTRGREIDLSKKAFMDITHAKGRGYLNVNLEIIKE</sequence>
<dbReference type="RefSeq" id="WP_023577442.1">
    <property type="nucleotide sequence ID" value="NZ_CBCSBQ010000012.1"/>
</dbReference>
<feature type="domain" description="RlpA-like protein double-psi beta-barrel" evidence="5">
    <location>
        <begin position="56"/>
        <end position="144"/>
    </location>
</feature>
<evidence type="ECO:0000313" key="7">
    <source>
        <dbReference type="Proteomes" id="UP000182124"/>
    </source>
</evidence>
<dbReference type="InterPro" id="IPR034718">
    <property type="entry name" value="RlpA"/>
</dbReference>
<comment type="function">
    <text evidence="3">Lytic transglycosylase with a strong preference for naked glycan strands that lack stem peptides.</text>
</comment>
<evidence type="ECO:0000256" key="2">
    <source>
        <dbReference type="ARBA" id="ARBA00023316"/>
    </source>
</evidence>
<comment type="similarity">
    <text evidence="3 4">Belongs to the RlpA family.</text>
</comment>
<dbReference type="CDD" id="cd22268">
    <property type="entry name" value="DPBB_RlpA-like"/>
    <property type="match status" value="1"/>
</dbReference>
<dbReference type="NCBIfam" id="TIGR00413">
    <property type="entry name" value="rlpA"/>
    <property type="match status" value="1"/>
</dbReference>
<evidence type="ECO:0000256" key="3">
    <source>
        <dbReference type="HAMAP-Rule" id="MF_02071"/>
    </source>
</evidence>
<dbReference type="Proteomes" id="UP000182124">
    <property type="component" value="Unassembled WGS sequence"/>
</dbReference>
<dbReference type="eggNOG" id="COG0797">
    <property type="taxonomic scope" value="Bacteria"/>
</dbReference>
<dbReference type="GO" id="GO:0000270">
    <property type="term" value="P:peptidoglycan metabolic process"/>
    <property type="evidence" value="ECO:0007669"/>
    <property type="project" value="UniProtKB-UniRule"/>
</dbReference>
<proteinExistence type="inferred from homology"/>
<evidence type="ECO:0000256" key="1">
    <source>
        <dbReference type="ARBA" id="ARBA00023239"/>
    </source>
</evidence>
<keyword evidence="2 3" id="KW-0961">Cell wall biogenesis/degradation</keyword>
<evidence type="ECO:0000256" key="4">
    <source>
        <dbReference type="RuleBase" id="RU003495"/>
    </source>
</evidence>
<dbReference type="PANTHER" id="PTHR34183:SF8">
    <property type="entry name" value="ENDOLYTIC PEPTIDOGLYCAN TRANSGLYCOSYLASE RLPA-RELATED"/>
    <property type="match status" value="1"/>
</dbReference>
<evidence type="ECO:0000259" key="5">
    <source>
        <dbReference type="Pfam" id="PF03330"/>
    </source>
</evidence>
<dbReference type="EMBL" id="FMTY01000008">
    <property type="protein sequence ID" value="SCX17728.1"/>
    <property type="molecule type" value="Genomic_DNA"/>
</dbReference>
<keyword evidence="6" id="KW-0449">Lipoprotein</keyword>
<dbReference type="GO" id="GO:0008932">
    <property type="term" value="F:lytic endotransglycosylase activity"/>
    <property type="evidence" value="ECO:0007669"/>
    <property type="project" value="UniProtKB-UniRule"/>
</dbReference>
<protein>
    <recommendedName>
        <fullName evidence="3">Probable endolytic peptidoglycan transglycosylase RlpA</fullName>
        <ecNumber evidence="3">4.2.2.-</ecNumber>
    </recommendedName>
</protein>
<dbReference type="InterPro" id="IPR036908">
    <property type="entry name" value="RlpA-like_sf"/>
</dbReference>
<dbReference type="Pfam" id="PF03330">
    <property type="entry name" value="DPBB_1"/>
    <property type="match status" value="1"/>
</dbReference>
<organism evidence="6 7">
    <name type="scientific">Flavobacterium saliperosum</name>
    <dbReference type="NCBI Taxonomy" id="329186"/>
    <lineage>
        <taxon>Bacteria</taxon>
        <taxon>Pseudomonadati</taxon>
        <taxon>Bacteroidota</taxon>
        <taxon>Flavobacteriia</taxon>
        <taxon>Flavobacteriales</taxon>
        <taxon>Flavobacteriaceae</taxon>
        <taxon>Flavobacterium</taxon>
    </lineage>
</organism>
<dbReference type="HAMAP" id="MF_02071">
    <property type="entry name" value="RlpA"/>
    <property type="match status" value="1"/>
</dbReference>
<dbReference type="AlphaFoldDB" id="A0A1G4W6Z8"/>
<gene>
    <name evidence="3" type="primary">rlpA</name>
    <name evidence="6" type="ORF">SAMN02927925_02564</name>
</gene>
<dbReference type="GO" id="GO:0071555">
    <property type="term" value="P:cell wall organization"/>
    <property type="evidence" value="ECO:0007669"/>
    <property type="project" value="UniProtKB-KW"/>
</dbReference>
<dbReference type="InterPro" id="IPR012997">
    <property type="entry name" value="RplA"/>
</dbReference>
<name>A0A1G4W6Z8_9FLAO</name>